<protein>
    <submittedName>
        <fullName evidence="2">Unnamed protein product</fullName>
    </submittedName>
</protein>
<reference evidence="2" key="1">
    <citation type="submission" date="2023-04" db="EMBL/GenBank/DDBJ databases">
        <title>Ambrosiozyma monospora NBRC 1965.</title>
        <authorList>
            <person name="Ichikawa N."/>
            <person name="Sato H."/>
            <person name="Tonouchi N."/>
        </authorList>
    </citation>
    <scope>NUCLEOTIDE SEQUENCE</scope>
    <source>
        <strain evidence="2">NBRC 1965</strain>
    </source>
</reference>
<feature type="compositionally biased region" description="Basic and acidic residues" evidence="1">
    <location>
        <begin position="177"/>
        <end position="194"/>
    </location>
</feature>
<name>A0A9W6Z3V0_AMBMO</name>
<proteinExistence type="predicted"/>
<sequence>MSISIGATHSMNDEIEQQTQEMSELIELNELAKAIVLACIAEADASEFNSVNHFYLFSSSLTGPIIRAPFHNNFPKNLRTKRERLTQIEGIRSDIKTIIGRFNDLLSQIRMCLASEIELKEKDNADQNSIKAILRSKREFNRYNMYIILSLPILQYLPVPEVEILTGQPTKQTNPTEEAKEKNDKKNEKTADKRTRTKTFKGTNSKGSINAILQICKPLWFIPAGLPQSEPELSNNLESRYNEFLKSVDHNAIHKSIRSRPVNYLSVRNQTLTQSNKESICGENLSWCLLDELEICTGYILEKEFDLQSRLAEVLPERMAINGLATNIRVDFAMTKNM</sequence>
<evidence type="ECO:0000313" key="2">
    <source>
        <dbReference type="EMBL" id="GMG52474.1"/>
    </source>
</evidence>
<dbReference type="AlphaFoldDB" id="A0A9W6Z3V0"/>
<comment type="caution">
    <text evidence="2">The sequence shown here is derived from an EMBL/GenBank/DDBJ whole genome shotgun (WGS) entry which is preliminary data.</text>
</comment>
<dbReference type="Proteomes" id="UP001165063">
    <property type="component" value="Unassembled WGS sequence"/>
</dbReference>
<evidence type="ECO:0000313" key="3">
    <source>
        <dbReference type="Proteomes" id="UP001165063"/>
    </source>
</evidence>
<accession>A0A9W6Z3V0</accession>
<keyword evidence="3" id="KW-1185">Reference proteome</keyword>
<dbReference type="EMBL" id="BSXU01005319">
    <property type="protein sequence ID" value="GMG52474.1"/>
    <property type="molecule type" value="Genomic_DNA"/>
</dbReference>
<gene>
    <name evidence="2" type="ORF">Amon01_000733200</name>
</gene>
<feature type="region of interest" description="Disordered" evidence="1">
    <location>
        <begin position="167"/>
        <end position="201"/>
    </location>
</feature>
<evidence type="ECO:0000256" key="1">
    <source>
        <dbReference type="SAM" id="MobiDB-lite"/>
    </source>
</evidence>
<organism evidence="2 3">
    <name type="scientific">Ambrosiozyma monospora</name>
    <name type="common">Yeast</name>
    <name type="synonym">Endomycopsis monosporus</name>
    <dbReference type="NCBI Taxonomy" id="43982"/>
    <lineage>
        <taxon>Eukaryota</taxon>
        <taxon>Fungi</taxon>
        <taxon>Dikarya</taxon>
        <taxon>Ascomycota</taxon>
        <taxon>Saccharomycotina</taxon>
        <taxon>Pichiomycetes</taxon>
        <taxon>Pichiales</taxon>
        <taxon>Pichiaceae</taxon>
        <taxon>Ambrosiozyma</taxon>
    </lineage>
</organism>